<accession>A0A8D9CAR8</accession>
<evidence type="ECO:0000313" key="1">
    <source>
        <dbReference type="EMBL" id="CAG7581472.1"/>
    </source>
</evidence>
<sequence>MIVLLNVQYKSGKKEVKILSYDTTIDPQDYDQIKIIGYHVVSSSGRVGGGLIKTSIVIDTERSINMTKEYCEEFMILYREDRLKKLVN</sequence>
<reference evidence="1" key="1">
    <citation type="submission" date="2021-06" db="EMBL/GenBank/DDBJ databases">
        <authorList>
            <person name="Gannon L."/>
            <person name="Redgwell R T."/>
            <person name="Michniewski S."/>
            <person name="Harrison D C."/>
            <person name="Millard A."/>
        </authorList>
    </citation>
    <scope>NUCLEOTIDE SEQUENCE</scope>
</reference>
<proteinExistence type="predicted"/>
<protein>
    <submittedName>
        <fullName evidence="1">Uncharacterized protein</fullName>
    </submittedName>
</protein>
<name>A0A8D9CAR8_9VIRU</name>
<gene>
    <name evidence="1" type="ORF">SLAVMIC_00859</name>
</gene>
<organism evidence="1">
    <name type="scientific">uncultured marine phage</name>
    <dbReference type="NCBI Taxonomy" id="707152"/>
    <lineage>
        <taxon>Viruses</taxon>
        <taxon>environmental samples</taxon>
    </lineage>
</organism>
<dbReference type="EMBL" id="OU342829">
    <property type="protein sequence ID" value="CAG7581472.1"/>
    <property type="molecule type" value="Genomic_DNA"/>
</dbReference>